<proteinExistence type="predicted"/>
<dbReference type="Pfam" id="PF13439">
    <property type="entry name" value="Glyco_transf_4"/>
    <property type="match status" value="1"/>
</dbReference>
<dbReference type="Pfam" id="PF00534">
    <property type="entry name" value="Glycos_transf_1"/>
    <property type="match status" value="1"/>
</dbReference>
<reference evidence="5" key="1">
    <citation type="journal article" date="2020" name="bioRxiv">
        <title>A rank-normalized archaeal taxonomy based on genome phylogeny resolves widespread incomplete and uneven classifications.</title>
        <authorList>
            <person name="Rinke C."/>
            <person name="Chuvochina M."/>
            <person name="Mussig A.J."/>
            <person name="Chaumeil P.-A."/>
            <person name="Waite D.W."/>
            <person name="Whitman W.B."/>
            <person name="Parks D.H."/>
            <person name="Hugenholtz P."/>
        </authorList>
    </citation>
    <scope>NUCLEOTIDE SEQUENCE [LARGE SCALE GENOMIC DNA]</scope>
</reference>
<dbReference type="EMBL" id="JAGVWE010000006">
    <property type="protein sequence ID" value="MBS3063596.1"/>
    <property type="molecule type" value="Genomic_DNA"/>
</dbReference>
<dbReference type="EMBL" id="DUGH01000076">
    <property type="protein sequence ID" value="HIH16359.1"/>
    <property type="molecule type" value="Genomic_DNA"/>
</dbReference>
<gene>
    <name evidence="3" type="ORF">HA252_03065</name>
    <name evidence="4" type="ORF">J4203_07075</name>
</gene>
<comment type="caution">
    <text evidence="3">The sequence shown here is derived from an EMBL/GenBank/DDBJ whole genome shotgun (WGS) entry which is preliminary data.</text>
</comment>
<dbReference type="Proteomes" id="UP000564964">
    <property type="component" value="Unassembled WGS sequence"/>
</dbReference>
<reference evidence="4" key="2">
    <citation type="submission" date="2021-03" db="EMBL/GenBank/DDBJ databases">
        <authorList>
            <person name="Jaffe A."/>
        </authorList>
    </citation>
    <scope>NUCLEOTIDE SEQUENCE</scope>
    <source>
        <strain evidence="4">RIFCSPLOWO2_01_FULL_58_19</strain>
    </source>
</reference>
<dbReference type="GO" id="GO:0016757">
    <property type="term" value="F:glycosyltransferase activity"/>
    <property type="evidence" value="ECO:0007669"/>
    <property type="project" value="InterPro"/>
</dbReference>
<reference evidence="4" key="3">
    <citation type="submission" date="2021-05" db="EMBL/GenBank/DDBJ databases">
        <title>Protein family content uncovers lineage relationships and bacterial pathway maintenance mechanisms in DPANN archaea.</title>
        <authorList>
            <person name="Castelle C.J."/>
            <person name="Meheust R."/>
            <person name="Jaffe A.L."/>
            <person name="Seitz K."/>
            <person name="Gong X."/>
            <person name="Baker B.J."/>
            <person name="Banfield J.F."/>
        </authorList>
    </citation>
    <scope>NUCLEOTIDE SEQUENCE</scope>
    <source>
        <strain evidence="4">RIFCSPLOWO2_01_FULL_58_19</strain>
    </source>
</reference>
<dbReference type="PANTHER" id="PTHR45947:SF3">
    <property type="entry name" value="SULFOQUINOVOSYL TRANSFERASE SQD2"/>
    <property type="match status" value="1"/>
</dbReference>
<sequence>MKVSMLAESYLPLIGGAELHIYYLTRELLKLNHDIRLFTNTIEDCPSDFPVTRVPWKPSLQGLLNHHQKLTGFCSEANLVHSHYSHRLSAMAVPVCKKLRLPLVLTLHGLGTLDREYYPFFNRLTYKFFRRYSLEAADAIISTSPELTGVAQRFAPKEKVFDIPNGVDTALFAPPRNQARKASSERIVLAVRRLVPKTGIQFLVEAIPGILREAPETRFVIIGDGPLAASLKQRVLELGVNEHVSFRGAIQNEDLTPFFAQADVVVFPSSAESTSLSCLEAMSMQKAVVASAVGAFPGLLGDDERGMLVDLFDSHASNYLPPASLPVEKINALSEAIAGLLGDDARKSRLGRAAREYVVKNHDWGVIAKKTLEVYESVM</sequence>
<feature type="domain" description="Glycosyltransferase subfamily 4-like N-terminal" evidence="2">
    <location>
        <begin position="14"/>
        <end position="170"/>
    </location>
</feature>
<dbReference type="PANTHER" id="PTHR45947">
    <property type="entry name" value="SULFOQUINOVOSYL TRANSFERASE SQD2"/>
    <property type="match status" value="1"/>
</dbReference>
<feature type="domain" description="Glycosyl transferase family 1" evidence="1">
    <location>
        <begin position="176"/>
        <end position="312"/>
    </location>
</feature>
<dbReference type="AlphaFoldDB" id="A0A7J4JIC8"/>
<evidence type="ECO:0000313" key="3">
    <source>
        <dbReference type="EMBL" id="HIH16359.1"/>
    </source>
</evidence>
<evidence type="ECO:0000259" key="1">
    <source>
        <dbReference type="Pfam" id="PF00534"/>
    </source>
</evidence>
<dbReference type="InterPro" id="IPR001296">
    <property type="entry name" value="Glyco_trans_1"/>
</dbReference>
<dbReference type="InterPro" id="IPR028098">
    <property type="entry name" value="Glyco_trans_4-like_N"/>
</dbReference>
<evidence type="ECO:0000313" key="5">
    <source>
        <dbReference type="Proteomes" id="UP000564964"/>
    </source>
</evidence>
<dbReference type="SUPFAM" id="SSF53756">
    <property type="entry name" value="UDP-Glycosyltransferase/glycogen phosphorylase"/>
    <property type="match status" value="1"/>
</dbReference>
<dbReference type="Proteomes" id="UP000678237">
    <property type="component" value="Unassembled WGS sequence"/>
</dbReference>
<protein>
    <submittedName>
        <fullName evidence="3">Glycosyltransferase family 4 protein</fullName>
    </submittedName>
</protein>
<organism evidence="3 5">
    <name type="scientific">Candidatus Iainarchaeum sp</name>
    <dbReference type="NCBI Taxonomy" id="3101447"/>
    <lineage>
        <taxon>Archaea</taxon>
        <taxon>Candidatus Iainarchaeota</taxon>
        <taxon>Candidatus Iainarchaeia</taxon>
        <taxon>Candidatus Iainarchaeales</taxon>
        <taxon>Candidatus Iainarchaeaceae</taxon>
        <taxon>Candidatus Iainarchaeum</taxon>
    </lineage>
</organism>
<dbReference type="Gene3D" id="3.40.50.2000">
    <property type="entry name" value="Glycogen Phosphorylase B"/>
    <property type="match status" value="2"/>
</dbReference>
<name>A0A7J4JIC8_9ARCH</name>
<evidence type="ECO:0000313" key="4">
    <source>
        <dbReference type="EMBL" id="MBS3063596.1"/>
    </source>
</evidence>
<dbReference type="InterPro" id="IPR050194">
    <property type="entry name" value="Glycosyltransferase_grp1"/>
</dbReference>
<accession>A0A7J4JIC8</accession>
<keyword evidence="3" id="KW-0808">Transferase</keyword>
<evidence type="ECO:0000259" key="2">
    <source>
        <dbReference type="Pfam" id="PF13439"/>
    </source>
</evidence>
<dbReference type="CDD" id="cd03801">
    <property type="entry name" value="GT4_PimA-like"/>
    <property type="match status" value="1"/>
</dbReference>